<evidence type="ECO:0000256" key="3">
    <source>
        <dbReference type="SAM" id="MobiDB-lite"/>
    </source>
</evidence>
<dbReference type="Pfam" id="PF08698">
    <property type="entry name" value="Fcf2"/>
    <property type="match status" value="1"/>
</dbReference>
<evidence type="ECO:0000313" key="5">
    <source>
        <dbReference type="EMBL" id="KAK6153255.1"/>
    </source>
</evidence>
<dbReference type="PANTHER" id="PTHR21686:SF12">
    <property type="entry name" value="DEOXYNUCLEOTIDYLTRANSFERASE TERMINAL-INTERACTING PROTEIN 2"/>
    <property type="match status" value="1"/>
</dbReference>
<feature type="region of interest" description="Disordered" evidence="3">
    <location>
        <begin position="153"/>
        <end position="175"/>
    </location>
</feature>
<keyword evidence="6" id="KW-1185">Reference proteome</keyword>
<feature type="compositionally biased region" description="Basic residues" evidence="3">
    <location>
        <begin position="156"/>
        <end position="166"/>
    </location>
</feature>
<proteinExistence type="predicted"/>
<dbReference type="Proteomes" id="UP001318860">
    <property type="component" value="Unassembled WGS sequence"/>
</dbReference>
<dbReference type="PANTHER" id="PTHR21686">
    <property type="entry name" value="DEOXYNUCLEOTIDYLTRANSFERASE TERMINAL-INTERACTING PROTEIN 2"/>
    <property type="match status" value="1"/>
</dbReference>
<comment type="caution">
    <text evidence="5">The sequence shown here is derived from an EMBL/GenBank/DDBJ whole genome shotgun (WGS) entry which is preliminary data.</text>
</comment>
<evidence type="ECO:0000259" key="4">
    <source>
        <dbReference type="Pfam" id="PF08698"/>
    </source>
</evidence>
<dbReference type="EMBL" id="JABTTQ020000006">
    <property type="protein sequence ID" value="KAK6153255.1"/>
    <property type="molecule type" value="Genomic_DNA"/>
</dbReference>
<evidence type="ECO:0000256" key="2">
    <source>
        <dbReference type="ARBA" id="ARBA00023242"/>
    </source>
</evidence>
<sequence>MIELSWKLKLPSLSTKNKSSSPNTFHKSNSQLIDGLFLPPSDPTKLDKLLKKQFKDSAGKNWFDIPAQIITPGLKKDLQLLKVCGSLSALLQFFHEIVSALRANQANNVGLPRRREKQPWLADEQLLDGNLCEYRKRKLQEIEEVKRPTGVEKWKLNKSRRHTKAGKGKENKTRL</sequence>
<reference evidence="5 6" key="1">
    <citation type="journal article" date="2021" name="Comput. Struct. Biotechnol. J.">
        <title>De novo genome assembly of the potent medicinal plant Rehmannia glutinosa using nanopore technology.</title>
        <authorList>
            <person name="Ma L."/>
            <person name="Dong C."/>
            <person name="Song C."/>
            <person name="Wang X."/>
            <person name="Zheng X."/>
            <person name="Niu Y."/>
            <person name="Chen S."/>
            <person name="Feng W."/>
        </authorList>
    </citation>
    <scope>NUCLEOTIDE SEQUENCE [LARGE SCALE GENOMIC DNA]</scope>
    <source>
        <strain evidence="5">DH-2019</strain>
    </source>
</reference>
<organism evidence="5 6">
    <name type="scientific">Rehmannia glutinosa</name>
    <name type="common">Chinese foxglove</name>
    <dbReference type="NCBI Taxonomy" id="99300"/>
    <lineage>
        <taxon>Eukaryota</taxon>
        <taxon>Viridiplantae</taxon>
        <taxon>Streptophyta</taxon>
        <taxon>Embryophyta</taxon>
        <taxon>Tracheophyta</taxon>
        <taxon>Spermatophyta</taxon>
        <taxon>Magnoliopsida</taxon>
        <taxon>eudicotyledons</taxon>
        <taxon>Gunneridae</taxon>
        <taxon>Pentapetalae</taxon>
        <taxon>asterids</taxon>
        <taxon>lamiids</taxon>
        <taxon>Lamiales</taxon>
        <taxon>Orobanchaceae</taxon>
        <taxon>Rehmannieae</taxon>
        <taxon>Rehmannia</taxon>
    </lineage>
</organism>
<keyword evidence="2" id="KW-0539">Nucleus</keyword>
<evidence type="ECO:0000313" key="6">
    <source>
        <dbReference type="Proteomes" id="UP001318860"/>
    </source>
</evidence>
<comment type="subcellular location">
    <subcellularLocation>
        <location evidence="1">Nucleus</location>
        <location evidence="1">Nucleolus</location>
    </subcellularLocation>
</comment>
<gene>
    <name evidence="5" type="ORF">DH2020_012894</name>
</gene>
<feature type="domain" description="Fcf2 pre-rRNA processing C-terminal" evidence="4">
    <location>
        <begin position="55"/>
        <end position="86"/>
    </location>
</feature>
<dbReference type="InterPro" id="IPR039883">
    <property type="entry name" value="Fcf2/DNTTIP2"/>
</dbReference>
<dbReference type="InterPro" id="IPR014810">
    <property type="entry name" value="Fcf2_C"/>
</dbReference>
<protein>
    <recommendedName>
        <fullName evidence="4">Fcf2 pre-rRNA processing C-terminal domain-containing protein</fullName>
    </recommendedName>
</protein>
<accession>A0ABR0X4J5</accession>
<name>A0ABR0X4J5_REHGL</name>
<evidence type="ECO:0000256" key="1">
    <source>
        <dbReference type="ARBA" id="ARBA00004604"/>
    </source>
</evidence>